<dbReference type="InterPro" id="IPR050807">
    <property type="entry name" value="TransReg_Diox_bact_type"/>
</dbReference>
<dbReference type="SMART" id="SM00530">
    <property type="entry name" value="HTH_XRE"/>
    <property type="match status" value="1"/>
</dbReference>
<accession>A0ABR8VCQ0</accession>
<organism evidence="3 4">
    <name type="scientific">Phocaeicola faecium</name>
    <dbReference type="NCBI Taxonomy" id="2762213"/>
    <lineage>
        <taxon>Bacteria</taxon>
        <taxon>Pseudomonadati</taxon>
        <taxon>Bacteroidota</taxon>
        <taxon>Bacteroidia</taxon>
        <taxon>Bacteroidales</taxon>
        <taxon>Bacteroidaceae</taxon>
        <taxon>Phocaeicola</taxon>
    </lineage>
</organism>
<protein>
    <submittedName>
        <fullName evidence="3">Helix-turn-helix transcriptional regulator</fullName>
    </submittedName>
</protein>
<evidence type="ECO:0000259" key="2">
    <source>
        <dbReference type="PROSITE" id="PS50943"/>
    </source>
</evidence>
<dbReference type="InterPro" id="IPR001387">
    <property type="entry name" value="Cro/C1-type_HTH"/>
</dbReference>
<dbReference type="InterPro" id="IPR010982">
    <property type="entry name" value="Lambda_DNA-bd_dom_sf"/>
</dbReference>
<dbReference type="RefSeq" id="WP_178255849.1">
    <property type="nucleotide sequence ID" value="NZ_JACSPQ010000011.1"/>
</dbReference>
<comment type="caution">
    <text evidence="3">The sequence shown here is derived from an EMBL/GenBank/DDBJ whole genome shotgun (WGS) entry which is preliminary data.</text>
</comment>
<dbReference type="Proteomes" id="UP000616346">
    <property type="component" value="Unassembled WGS sequence"/>
</dbReference>
<keyword evidence="1" id="KW-0238">DNA-binding</keyword>
<proteinExistence type="predicted"/>
<dbReference type="InterPro" id="IPR013096">
    <property type="entry name" value="Cupin_2"/>
</dbReference>
<dbReference type="Gene3D" id="2.60.120.10">
    <property type="entry name" value="Jelly Rolls"/>
    <property type="match status" value="1"/>
</dbReference>
<dbReference type="PROSITE" id="PS50943">
    <property type="entry name" value="HTH_CROC1"/>
    <property type="match status" value="1"/>
</dbReference>
<dbReference type="InterPro" id="IPR014710">
    <property type="entry name" value="RmlC-like_jellyroll"/>
</dbReference>
<dbReference type="SUPFAM" id="SSF47413">
    <property type="entry name" value="lambda repressor-like DNA-binding domains"/>
    <property type="match status" value="1"/>
</dbReference>
<dbReference type="CDD" id="cd00093">
    <property type="entry name" value="HTH_XRE"/>
    <property type="match status" value="1"/>
</dbReference>
<dbReference type="PANTHER" id="PTHR46797:SF19">
    <property type="entry name" value="BLL2473 PROTEIN"/>
    <property type="match status" value="1"/>
</dbReference>
<evidence type="ECO:0000313" key="3">
    <source>
        <dbReference type="EMBL" id="MBD8002559.1"/>
    </source>
</evidence>
<dbReference type="EMBL" id="JACSPQ010000011">
    <property type="protein sequence ID" value="MBD8002559.1"/>
    <property type="molecule type" value="Genomic_DNA"/>
</dbReference>
<feature type="domain" description="HTH cro/C1-type" evidence="2">
    <location>
        <begin position="11"/>
        <end position="65"/>
    </location>
</feature>
<dbReference type="PANTHER" id="PTHR46797">
    <property type="entry name" value="HTH-TYPE TRANSCRIPTIONAL REGULATOR"/>
    <property type="match status" value="1"/>
</dbReference>
<name>A0ABR8VCQ0_9BACT</name>
<dbReference type="Gene3D" id="1.10.260.40">
    <property type="entry name" value="lambda repressor-like DNA-binding domains"/>
    <property type="match status" value="1"/>
</dbReference>
<dbReference type="CDD" id="cd02209">
    <property type="entry name" value="cupin_XRE_C"/>
    <property type="match status" value="1"/>
</dbReference>
<dbReference type="Pfam" id="PF07883">
    <property type="entry name" value="Cupin_2"/>
    <property type="match status" value="1"/>
</dbReference>
<evidence type="ECO:0000313" key="4">
    <source>
        <dbReference type="Proteomes" id="UP000616346"/>
    </source>
</evidence>
<dbReference type="InterPro" id="IPR011051">
    <property type="entry name" value="RmlC_Cupin_sf"/>
</dbReference>
<reference evidence="3 4" key="1">
    <citation type="submission" date="2020-08" db="EMBL/GenBank/DDBJ databases">
        <title>A Genomic Blueprint of the Chicken Gut Microbiome.</title>
        <authorList>
            <person name="Gilroy R."/>
            <person name="Ravi A."/>
            <person name="Getino M."/>
            <person name="Pursley I."/>
            <person name="Horton D.L."/>
            <person name="Alikhan N.-F."/>
            <person name="Baker D."/>
            <person name="Gharbi K."/>
            <person name="Hall N."/>
            <person name="Watson M."/>
            <person name="Adriaenssens E.M."/>
            <person name="Foster-Nyarko E."/>
            <person name="Jarju S."/>
            <person name="Secka A."/>
            <person name="Antonio M."/>
            <person name="Oren A."/>
            <person name="Chaudhuri R."/>
            <person name="La Ragione R.M."/>
            <person name="Hildebrand F."/>
            <person name="Pallen M.J."/>
        </authorList>
    </citation>
    <scope>NUCLEOTIDE SEQUENCE [LARGE SCALE GENOMIC DNA]</scope>
    <source>
        <strain evidence="3 4">Sa1YUN3</strain>
    </source>
</reference>
<evidence type="ECO:0000256" key="1">
    <source>
        <dbReference type="ARBA" id="ARBA00023125"/>
    </source>
</evidence>
<dbReference type="Pfam" id="PF01381">
    <property type="entry name" value="HTH_3"/>
    <property type="match status" value="1"/>
</dbReference>
<gene>
    <name evidence="3" type="ORF">H9626_10095</name>
</gene>
<dbReference type="SUPFAM" id="SSF51182">
    <property type="entry name" value="RmlC-like cupins"/>
    <property type="match status" value="1"/>
</dbReference>
<keyword evidence="4" id="KW-1185">Reference proteome</keyword>
<sequence>MDCTNIIGEKIKSLRTLKEISIEELAERSELTVDQIRRIEDNIDIPSLAPLIKIARTLGVRLGTFLDDQPDEVGAVVCRQGEADDTVSFSNNAVDARQHLHYHSLARSKTDRHMEPFVIDIDAGENEDFRLSAHEGEEFILVMSGKLEVNYGKQTYVLSEGDTIYYDSIVPHHVHAYEGQAARILAVIYTPI</sequence>